<comment type="caution">
    <text evidence="1">The sequence shown here is derived from an EMBL/GenBank/DDBJ whole genome shotgun (WGS) entry which is preliminary data.</text>
</comment>
<sequence length="302" mass="33605">MGTYQGLDDWVGHVGLAILQVEGLEGDGFEVDFTGASLAPLERLLPSYFVATNDISDPEQQELADGVAGYLGEVLMRLAGGAWGWDDGEPFVHADDAVGLATVYPLRILARAVADMSGHEFSDVYTEWSKVIGQHRLSNPDWRPEKKRTPGVDPVEMSSADAAYIATWVAERRSTFEQWTRTYGPDGTWDFGPESLDTLESLLLQQTPLPKDLRDPAHREFVQGAAWYLGEVVRRIGGGDWVFRTMDPKSPSIYAGDPCVQQLDPDGRRVKPVVILRDFVRNRVPGTLREEYARWLPEPEGS</sequence>
<name>A0A7K0DAL6_9NOCA</name>
<organism evidence="1 2">
    <name type="scientific">Nocardia macrotermitis</name>
    <dbReference type="NCBI Taxonomy" id="2585198"/>
    <lineage>
        <taxon>Bacteria</taxon>
        <taxon>Bacillati</taxon>
        <taxon>Actinomycetota</taxon>
        <taxon>Actinomycetes</taxon>
        <taxon>Mycobacteriales</taxon>
        <taxon>Nocardiaceae</taxon>
        <taxon>Nocardia</taxon>
    </lineage>
</organism>
<dbReference type="Proteomes" id="UP000438448">
    <property type="component" value="Unassembled WGS sequence"/>
</dbReference>
<accession>A0A7K0DAL6</accession>
<keyword evidence="2" id="KW-1185">Reference proteome</keyword>
<dbReference type="RefSeq" id="WP_153414417.1">
    <property type="nucleotide sequence ID" value="NZ_WEGK01000014.1"/>
</dbReference>
<dbReference type="OrthoDB" id="5189878at2"/>
<proteinExistence type="predicted"/>
<evidence type="ECO:0000313" key="1">
    <source>
        <dbReference type="EMBL" id="MQY22649.1"/>
    </source>
</evidence>
<reference evidence="1 2" key="1">
    <citation type="submission" date="2019-10" db="EMBL/GenBank/DDBJ databases">
        <title>Nocardia macrotermitis sp. nov. and Nocardia aurantia sp. nov., isolated from the gut of fungus growing-termite Macrotermes natalensis.</title>
        <authorList>
            <person name="Benndorf R."/>
            <person name="Schwitalla J."/>
            <person name="Martin K."/>
            <person name="De Beer W."/>
            <person name="Kaster A.-K."/>
            <person name="Vollmers J."/>
            <person name="Poulsen M."/>
            <person name="Beemelmanns C."/>
        </authorList>
    </citation>
    <scope>NUCLEOTIDE SEQUENCE [LARGE SCALE GENOMIC DNA]</scope>
    <source>
        <strain evidence="1 2">RB20</strain>
    </source>
</reference>
<evidence type="ECO:0000313" key="2">
    <source>
        <dbReference type="Proteomes" id="UP000438448"/>
    </source>
</evidence>
<protein>
    <submittedName>
        <fullName evidence="1">Uncharacterized protein</fullName>
    </submittedName>
</protein>
<gene>
    <name evidence="1" type="ORF">NRB20_57670</name>
</gene>
<dbReference type="EMBL" id="WEGK01000014">
    <property type="protein sequence ID" value="MQY22649.1"/>
    <property type="molecule type" value="Genomic_DNA"/>
</dbReference>
<dbReference type="AlphaFoldDB" id="A0A7K0DAL6"/>